<name>A0A814S1S9_9BILA</name>
<gene>
    <name evidence="5" type="ORF">ZHD862_LOCUS19611</name>
</gene>
<feature type="signal peptide" evidence="3">
    <location>
        <begin position="1"/>
        <end position="22"/>
    </location>
</feature>
<dbReference type="CDD" id="cd19941">
    <property type="entry name" value="TIL"/>
    <property type="match status" value="5"/>
</dbReference>
<dbReference type="PANTHER" id="PTHR23259:SF82">
    <property type="entry name" value="SERINE PROTEASE INHIBITOR 1 PROTEIN"/>
    <property type="match status" value="1"/>
</dbReference>
<dbReference type="PANTHER" id="PTHR23259">
    <property type="entry name" value="RIDDLE"/>
    <property type="match status" value="1"/>
</dbReference>
<evidence type="ECO:0000256" key="1">
    <source>
        <dbReference type="ARBA" id="ARBA00022690"/>
    </source>
</evidence>
<dbReference type="InterPro" id="IPR051368">
    <property type="entry name" value="SerProtInhib-TIL_Domain"/>
</dbReference>
<feature type="domain" description="TIL" evidence="4">
    <location>
        <begin position="100"/>
        <end position="157"/>
    </location>
</feature>
<dbReference type="Proteomes" id="UP000663864">
    <property type="component" value="Unassembled WGS sequence"/>
</dbReference>
<dbReference type="InterPro" id="IPR036084">
    <property type="entry name" value="Ser_inhib-like_sf"/>
</dbReference>
<evidence type="ECO:0000313" key="5">
    <source>
        <dbReference type="EMBL" id="CAF1140370.1"/>
    </source>
</evidence>
<feature type="chain" id="PRO_5032631394" description="TIL domain-containing protein" evidence="3">
    <location>
        <begin position="23"/>
        <end position="339"/>
    </location>
</feature>
<evidence type="ECO:0000313" key="6">
    <source>
        <dbReference type="Proteomes" id="UP000663864"/>
    </source>
</evidence>
<evidence type="ECO:0000256" key="3">
    <source>
        <dbReference type="SAM" id="SignalP"/>
    </source>
</evidence>
<sequence length="339" mass="38181">MHSVFNIRILLLLIIGIAYIQGNSIGSIKSKFNDKCDPHEEYKNCGTACPERCDYKPEICTYQCVKGCFCKPNYVRKDNSTNSPCILKKQCPKKSLPLNCGKNKVYNPCGSSCPPSCKDLLYPQKPKFCTLQCVPGCFCKKGLYSTEGGKCVVSKKCCQGQNEEYKNCGTACPERCDYKPGICTQQCVEGCFCKPNYVRKDNSTNSPCILKKQCPKKPPPFKCSTDEVYDPCGSSCPPICQDLLYPQKPKFCTLQCVPGCFCKKGLYRTEDGFVFGRLCLGAHQEYQMCDSACPLTCTDVRHARYFKPCTYQCVQGCFCKRGYTRRSHSRSQCIPDWRC</sequence>
<comment type="caution">
    <text evidence="5">The sequence shown here is derived from an EMBL/GenBank/DDBJ whole genome shotgun (WGS) entry which is preliminary data.</text>
</comment>
<dbReference type="EMBL" id="CAJNOT010001074">
    <property type="protein sequence ID" value="CAF1140370.1"/>
    <property type="molecule type" value="Genomic_DNA"/>
</dbReference>
<feature type="domain" description="TIL" evidence="4">
    <location>
        <begin position="223"/>
        <end position="271"/>
    </location>
</feature>
<dbReference type="Gene3D" id="2.10.25.10">
    <property type="entry name" value="Laminin"/>
    <property type="match status" value="5"/>
</dbReference>
<dbReference type="GO" id="GO:0030414">
    <property type="term" value="F:peptidase inhibitor activity"/>
    <property type="evidence" value="ECO:0007669"/>
    <property type="project" value="UniProtKB-KW"/>
</dbReference>
<dbReference type="AlphaFoldDB" id="A0A814S1S9"/>
<dbReference type="Pfam" id="PF01826">
    <property type="entry name" value="TIL"/>
    <property type="match status" value="5"/>
</dbReference>
<feature type="domain" description="TIL" evidence="4">
    <location>
        <begin position="281"/>
        <end position="339"/>
    </location>
</feature>
<dbReference type="FunFam" id="2.10.25.10:FF:000055">
    <property type="entry name" value="alpha-tectorin isoform X1"/>
    <property type="match status" value="1"/>
</dbReference>
<dbReference type="SUPFAM" id="SSF57567">
    <property type="entry name" value="Serine protease inhibitors"/>
    <property type="match status" value="5"/>
</dbReference>
<dbReference type="InterPro" id="IPR002919">
    <property type="entry name" value="TIL_dom"/>
</dbReference>
<feature type="domain" description="TIL" evidence="4">
    <location>
        <begin position="36"/>
        <end position="91"/>
    </location>
</feature>
<keyword evidence="2" id="KW-1015">Disulfide bond</keyword>
<evidence type="ECO:0000259" key="4">
    <source>
        <dbReference type="Pfam" id="PF01826"/>
    </source>
</evidence>
<feature type="domain" description="TIL" evidence="4">
    <location>
        <begin position="160"/>
        <end position="214"/>
    </location>
</feature>
<accession>A0A814S1S9</accession>
<organism evidence="5 6">
    <name type="scientific">Rotaria sordida</name>
    <dbReference type="NCBI Taxonomy" id="392033"/>
    <lineage>
        <taxon>Eukaryota</taxon>
        <taxon>Metazoa</taxon>
        <taxon>Spiralia</taxon>
        <taxon>Gnathifera</taxon>
        <taxon>Rotifera</taxon>
        <taxon>Eurotatoria</taxon>
        <taxon>Bdelloidea</taxon>
        <taxon>Philodinida</taxon>
        <taxon>Philodinidae</taxon>
        <taxon>Rotaria</taxon>
    </lineage>
</organism>
<reference evidence="5" key="1">
    <citation type="submission" date="2021-02" db="EMBL/GenBank/DDBJ databases">
        <authorList>
            <person name="Nowell W R."/>
        </authorList>
    </citation>
    <scope>NUCLEOTIDE SEQUENCE</scope>
</reference>
<keyword evidence="3" id="KW-0732">Signal</keyword>
<proteinExistence type="predicted"/>
<keyword evidence="1" id="KW-0646">Protease inhibitor</keyword>
<evidence type="ECO:0000256" key="2">
    <source>
        <dbReference type="ARBA" id="ARBA00023157"/>
    </source>
</evidence>
<protein>
    <recommendedName>
        <fullName evidence="4">TIL domain-containing protein</fullName>
    </recommendedName>
</protein>